<reference evidence="3 4" key="1">
    <citation type="submission" date="2018-10" db="EMBL/GenBank/DDBJ databases">
        <title>Natronolimnobius sp. XQ-INN 246 isolated from Inner Mongolia Autonomous Region of China.</title>
        <authorList>
            <person name="Xue Q."/>
        </authorList>
    </citation>
    <scope>NUCLEOTIDE SEQUENCE [LARGE SCALE GENOMIC DNA]</scope>
    <source>
        <strain evidence="3 4">XQ-INN 246</strain>
    </source>
</reference>
<gene>
    <name evidence="3" type="ORF">D8Y22_16140</name>
</gene>
<evidence type="ECO:0000256" key="1">
    <source>
        <dbReference type="SAM" id="Phobius"/>
    </source>
</evidence>
<accession>A0A4S3TIR7</accession>
<dbReference type="OrthoDB" id="307419at2157"/>
<dbReference type="RefSeq" id="WP_141465702.1">
    <property type="nucleotide sequence ID" value="NZ_RBZW01000055.1"/>
</dbReference>
<keyword evidence="1" id="KW-0472">Membrane</keyword>
<evidence type="ECO:0000313" key="3">
    <source>
        <dbReference type="EMBL" id="THE63856.1"/>
    </source>
</evidence>
<feature type="domain" description="DUF7981" evidence="2">
    <location>
        <begin position="1"/>
        <end position="63"/>
    </location>
</feature>
<name>A0A4S3TIR7_9EURY</name>
<feature type="transmembrane region" description="Helical" evidence="1">
    <location>
        <begin position="7"/>
        <end position="29"/>
    </location>
</feature>
<protein>
    <recommendedName>
        <fullName evidence="2">DUF7981 domain-containing protein</fullName>
    </recommendedName>
</protein>
<feature type="transmembrane region" description="Helical" evidence="1">
    <location>
        <begin position="35"/>
        <end position="57"/>
    </location>
</feature>
<keyword evidence="1" id="KW-0812">Transmembrane</keyword>
<sequence length="84" mass="8538">MHPRTKSALLWGAVGVMAFLVLIQGYALVSGPLVSITQGAAVALVVGLATAGSAYVLEHRIAALAARRVADEPESHGGDGKSKS</sequence>
<keyword evidence="1" id="KW-1133">Transmembrane helix</keyword>
<proteinExistence type="predicted"/>
<organism evidence="3 4">
    <name type="scientific">Salinadaptatus halalkaliphilus</name>
    <dbReference type="NCBI Taxonomy" id="2419781"/>
    <lineage>
        <taxon>Archaea</taxon>
        <taxon>Methanobacteriati</taxon>
        <taxon>Methanobacteriota</taxon>
        <taxon>Stenosarchaea group</taxon>
        <taxon>Halobacteria</taxon>
        <taxon>Halobacteriales</taxon>
        <taxon>Natrialbaceae</taxon>
        <taxon>Salinadaptatus</taxon>
    </lineage>
</organism>
<dbReference type="AlphaFoldDB" id="A0A4S3TIR7"/>
<dbReference type="InterPro" id="IPR058287">
    <property type="entry name" value="DUF7981"/>
</dbReference>
<comment type="caution">
    <text evidence="3">The sequence shown here is derived from an EMBL/GenBank/DDBJ whole genome shotgun (WGS) entry which is preliminary data.</text>
</comment>
<evidence type="ECO:0000313" key="4">
    <source>
        <dbReference type="Proteomes" id="UP000318864"/>
    </source>
</evidence>
<keyword evidence="4" id="KW-1185">Reference proteome</keyword>
<dbReference type="EMBL" id="RBZW01000055">
    <property type="protein sequence ID" value="THE63856.1"/>
    <property type="molecule type" value="Genomic_DNA"/>
</dbReference>
<dbReference type="Proteomes" id="UP000318864">
    <property type="component" value="Unassembled WGS sequence"/>
</dbReference>
<evidence type="ECO:0000259" key="2">
    <source>
        <dbReference type="Pfam" id="PF25938"/>
    </source>
</evidence>
<dbReference type="Pfam" id="PF25938">
    <property type="entry name" value="DUF7981"/>
    <property type="match status" value="1"/>
</dbReference>